<name>T1GFL6_MEGSC</name>
<evidence type="ECO:0000313" key="1">
    <source>
        <dbReference type="EnsemblMetazoa" id="MESCA002160-PA"/>
    </source>
</evidence>
<accession>T1GFL6</accession>
<protein>
    <submittedName>
        <fullName evidence="1">Uncharacterized protein</fullName>
    </submittedName>
</protein>
<dbReference type="EnsemblMetazoa" id="MESCA002160-RA">
    <property type="protein sequence ID" value="MESCA002160-PA"/>
    <property type="gene ID" value="MESCA002160"/>
</dbReference>
<proteinExistence type="predicted"/>
<organism evidence="1 2">
    <name type="scientific">Megaselia scalaris</name>
    <name type="common">Humpbacked fly</name>
    <name type="synonym">Phora scalaris</name>
    <dbReference type="NCBI Taxonomy" id="36166"/>
    <lineage>
        <taxon>Eukaryota</taxon>
        <taxon>Metazoa</taxon>
        <taxon>Ecdysozoa</taxon>
        <taxon>Arthropoda</taxon>
        <taxon>Hexapoda</taxon>
        <taxon>Insecta</taxon>
        <taxon>Pterygota</taxon>
        <taxon>Neoptera</taxon>
        <taxon>Endopterygota</taxon>
        <taxon>Diptera</taxon>
        <taxon>Brachycera</taxon>
        <taxon>Muscomorpha</taxon>
        <taxon>Platypezoidea</taxon>
        <taxon>Phoridae</taxon>
        <taxon>Megaseliini</taxon>
        <taxon>Megaselia</taxon>
    </lineage>
</organism>
<evidence type="ECO:0000313" key="2">
    <source>
        <dbReference type="Proteomes" id="UP000015102"/>
    </source>
</evidence>
<keyword evidence="2" id="KW-1185">Reference proteome</keyword>
<dbReference type="EMBL" id="CAQQ02079994">
    <property type="status" value="NOT_ANNOTATED_CDS"/>
    <property type="molecule type" value="Genomic_DNA"/>
</dbReference>
<dbReference type="EMBL" id="CAQQ02079992">
    <property type="status" value="NOT_ANNOTATED_CDS"/>
    <property type="molecule type" value="Genomic_DNA"/>
</dbReference>
<dbReference type="AlphaFoldDB" id="T1GFL6"/>
<dbReference type="Proteomes" id="UP000015102">
    <property type="component" value="Unassembled WGS sequence"/>
</dbReference>
<reference evidence="1" key="2">
    <citation type="submission" date="2015-06" db="UniProtKB">
        <authorList>
            <consortium name="EnsemblMetazoa"/>
        </authorList>
    </citation>
    <scope>IDENTIFICATION</scope>
</reference>
<dbReference type="HOGENOM" id="CLU_2471632_0_0_1"/>
<sequence length="88" mass="9919">MKGTQFDLSGALSTLGEYNLQLKLKLKFIYIVDCSYFGTGLRNGKLTEKDIYQTKSDLSSLQLTNELSKLWTEELSRPNPSIARVGNK</sequence>
<dbReference type="EMBL" id="CAQQ02079993">
    <property type="status" value="NOT_ANNOTATED_CDS"/>
    <property type="molecule type" value="Genomic_DNA"/>
</dbReference>
<reference evidence="2" key="1">
    <citation type="submission" date="2013-02" db="EMBL/GenBank/DDBJ databases">
        <authorList>
            <person name="Hughes D."/>
        </authorList>
    </citation>
    <scope>NUCLEOTIDE SEQUENCE</scope>
    <source>
        <strain>Durham</strain>
        <strain evidence="2">NC isolate 2 -- Noor lab</strain>
    </source>
</reference>